<gene>
    <name evidence="1" type="ORF">NPIL_253211</name>
</gene>
<sequence length="137" mass="14883">MYLVILHGPSLPLPTTCYLPIVPIAYGQYALVVGPLIGFVCKEIGSSNSEKHNNSSTPIALRTLLPIVLMKVLQLGQCKLTPATFSTHKGLGIHVFRPRSPNAKRKENDPAIGISCGLPKRLLPRSQPDFVSASNQR</sequence>
<comment type="caution">
    <text evidence="1">The sequence shown here is derived from an EMBL/GenBank/DDBJ whole genome shotgun (WGS) entry which is preliminary data.</text>
</comment>
<protein>
    <submittedName>
        <fullName evidence="1">Uncharacterized protein</fullName>
    </submittedName>
</protein>
<proteinExistence type="predicted"/>
<dbReference type="Proteomes" id="UP000887013">
    <property type="component" value="Unassembled WGS sequence"/>
</dbReference>
<name>A0A8X6N563_NEPPI</name>
<keyword evidence="2" id="KW-1185">Reference proteome</keyword>
<reference evidence="1" key="1">
    <citation type="submission" date="2020-08" db="EMBL/GenBank/DDBJ databases">
        <title>Multicomponent nature underlies the extraordinary mechanical properties of spider dragline silk.</title>
        <authorList>
            <person name="Kono N."/>
            <person name="Nakamura H."/>
            <person name="Mori M."/>
            <person name="Yoshida Y."/>
            <person name="Ohtoshi R."/>
            <person name="Malay A.D."/>
            <person name="Moran D.A.P."/>
            <person name="Tomita M."/>
            <person name="Numata K."/>
            <person name="Arakawa K."/>
        </authorList>
    </citation>
    <scope>NUCLEOTIDE SEQUENCE</scope>
</reference>
<dbReference type="AlphaFoldDB" id="A0A8X6N563"/>
<evidence type="ECO:0000313" key="1">
    <source>
        <dbReference type="EMBL" id="GFS94822.1"/>
    </source>
</evidence>
<accession>A0A8X6N563</accession>
<dbReference type="EMBL" id="BMAW01054128">
    <property type="protein sequence ID" value="GFS94822.1"/>
    <property type="molecule type" value="Genomic_DNA"/>
</dbReference>
<organism evidence="1 2">
    <name type="scientific">Nephila pilipes</name>
    <name type="common">Giant wood spider</name>
    <name type="synonym">Nephila maculata</name>
    <dbReference type="NCBI Taxonomy" id="299642"/>
    <lineage>
        <taxon>Eukaryota</taxon>
        <taxon>Metazoa</taxon>
        <taxon>Ecdysozoa</taxon>
        <taxon>Arthropoda</taxon>
        <taxon>Chelicerata</taxon>
        <taxon>Arachnida</taxon>
        <taxon>Araneae</taxon>
        <taxon>Araneomorphae</taxon>
        <taxon>Entelegynae</taxon>
        <taxon>Araneoidea</taxon>
        <taxon>Nephilidae</taxon>
        <taxon>Nephila</taxon>
    </lineage>
</organism>
<evidence type="ECO:0000313" key="2">
    <source>
        <dbReference type="Proteomes" id="UP000887013"/>
    </source>
</evidence>